<keyword evidence="3 5" id="KW-0408">Iron</keyword>
<sequence>MAGLAERLRAETRAEHERTEQSPFVMSLLDGQLDRGCYARLLGQSWLFYQVLEEAAEAWRSDPVTGAFVFDGLHRGAALEADLRWLHGEAWRDAVVPLPATRRYVDRLRAVCFDSPTAFVAHHYTRYLGDLSGGQIIRRRLTSIYGLTTDGVRFYVFDEVPKPKRFKDAYRELLDQAPWTAEDHDDVVAEANEAFRLNRAVFEDLADASGLAA</sequence>
<dbReference type="SUPFAM" id="SSF48613">
    <property type="entry name" value="Heme oxygenase-like"/>
    <property type="match status" value="1"/>
</dbReference>
<dbReference type="OrthoDB" id="5493802at2"/>
<dbReference type="Pfam" id="PF01126">
    <property type="entry name" value="Heme_oxygenase"/>
    <property type="match status" value="1"/>
</dbReference>
<keyword evidence="7" id="KW-1185">Reference proteome</keyword>
<evidence type="ECO:0000256" key="4">
    <source>
        <dbReference type="PIRSR" id="PIRSR000343-1"/>
    </source>
</evidence>
<dbReference type="AlphaFoldDB" id="A0A4Q7KD58"/>
<proteinExistence type="predicted"/>
<keyword evidence="1 4" id="KW-0349">Heme</keyword>
<evidence type="ECO:0000256" key="1">
    <source>
        <dbReference type="ARBA" id="ARBA00022617"/>
    </source>
</evidence>
<feature type="binding site" evidence="4">
    <location>
        <position position="124"/>
    </location>
    <ligand>
        <name>heme b</name>
        <dbReference type="ChEBI" id="CHEBI:60344"/>
    </ligand>
</feature>
<gene>
    <name evidence="6" type="ORF">EV193_11512</name>
</gene>
<evidence type="ECO:0000313" key="6">
    <source>
        <dbReference type="EMBL" id="RZS31134.1"/>
    </source>
</evidence>
<protein>
    <submittedName>
        <fullName evidence="6">Heme oxygenase</fullName>
    </submittedName>
</protein>
<dbReference type="GO" id="GO:0004392">
    <property type="term" value="F:heme oxygenase (decyclizing) activity"/>
    <property type="evidence" value="ECO:0007669"/>
    <property type="project" value="InterPro"/>
</dbReference>
<dbReference type="Gene3D" id="1.20.910.10">
    <property type="entry name" value="Heme oxygenase-like"/>
    <property type="match status" value="1"/>
</dbReference>
<reference evidence="6 7" key="1">
    <citation type="submission" date="2019-02" db="EMBL/GenBank/DDBJ databases">
        <title>Genomic Encyclopedia of Type Strains, Phase IV (KMG-IV): sequencing the most valuable type-strain genomes for metagenomic binning, comparative biology and taxonomic classification.</title>
        <authorList>
            <person name="Goeker M."/>
        </authorList>
    </citation>
    <scope>NUCLEOTIDE SEQUENCE [LARGE SCALE GENOMIC DNA]</scope>
    <source>
        <strain evidence="6 7">DSM 101727</strain>
    </source>
</reference>
<comment type="caution">
    <text evidence="6">The sequence shown here is derived from an EMBL/GenBank/DDBJ whole genome shotgun (WGS) entry which is preliminary data.</text>
</comment>
<dbReference type="GO" id="GO:0006788">
    <property type="term" value="P:heme oxidation"/>
    <property type="evidence" value="ECO:0007669"/>
    <property type="project" value="InterPro"/>
</dbReference>
<evidence type="ECO:0000313" key="7">
    <source>
        <dbReference type="Proteomes" id="UP000294257"/>
    </source>
</evidence>
<accession>A0A4Q7KD58</accession>
<dbReference type="GO" id="GO:0046872">
    <property type="term" value="F:metal ion binding"/>
    <property type="evidence" value="ECO:0007669"/>
    <property type="project" value="UniProtKB-KW"/>
</dbReference>
<evidence type="ECO:0000256" key="3">
    <source>
        <dbReference type="ARBA" id="ARBA00023004"/>
    </source>
</evidence>
<dbReference type="RefSeq" id="WP_130348289.1">
    <property type="nucleotide sequence ID" value="NZ_SGWQ01000015.1"/>
</dbReference>
<keyword evidence="2 5" id="KW-0479">Metal-binding</keyword>
<dbReference type="CDD" id="cd19165">
    <property type="entry name" value="HemeO"/>
    <property type="match status" value="1"/>
</dbReference>
<dbReference type="GO" id="GO:0042167">
    <property type="term" value="P:heme catabolic process"/>
    <property type="evidence" value="ECO:0007669"/>
    <property type="project" value="TreeGrafter"/>
</dbReference>
<dbReference type="GO" id="GO:0020037">
    <property type="term" value="F:heme binding"/>
    <property type="evidence" value="ECO:0007669"/>
    <property type="project" value="TreeGrafter"/>
</dbReference>
<evidence type="ECO:0000256" key="5">
    <source>
        <dbReference type="PIRSR" id="PIRSR000343-2"/>
    </source>
</evidence>
<feature type="binding site" evidence="4">
    <location>
        <position position="9"/>
    </location>
    <ligand>
        <name>heme b</name>
        <dbReference type="ChEBI" id="CHEBI:60344"/>
    </ligand>
</feature>
<dbReference type="EMBL" id="SGWQ01000015">
    <property type="protein sequence ID" value="RZS31134.1"/>
    <property type="molecule type" value="Genomic_DNA"/>
</dbReference>
<evidence type="ECO:0000256" key="2">
    <source>
        <dbReference type="ARBA" id="ARBA00022723"/>
    </source>
</evidence>
<dbReference type="PANTHER" id="PTHR10720">
    <property type="entry name" value="HEME OXYGENASE"/>
    <property type="match status" value="1"/>
</dbReference>
<organism evidence="6 7">
    <name type="scientific">Herbihabitans rhizosphaerae</name>
    <dbReference type="NCBI Taxonomy" id="1872711"/>
    <lineage>
        <taxon>Bacteria</taxon>
        <taxon>Bacillati</taxon>
        <taxon>Actinomycetota</taxon>
        <taxon>Actinomycetes</taxon>
        <taxon>Pseudonocardiales</taxon>
        <taxon>Pseudonocardiaceae</taxon>
        <taxon>Herbihabitans</taxon>
    </lineage>
</organism>
<dbReference type="GO" id="GO:0006979">
    <property type="term" value="P:response to oxidative stress"/>
    <property type="evidence" value="ECO:0007669"/>
    <property type="project" value="TreeGrafter"/>
</dbReference>
<name>A0A4Q7KD58_9PSEU</name>
<feature type="binding site" evidence="4">
    <location>
        <position position="171"/>
    </location>
    <ligand>
        <name>heme b</name>
        <dbReference type="ChEBI" id="CHEBI:60344"/>
    </ligand>
</feature>
<dbReference type="PRINTS" id="PR00088">
    <property type="entry name" value="HAEMOXYGNASE"/>
</dbReference>
<dbReference type="InterPro" id="IPR016084">
    <property type="entry name" value="Haem_Oase-like_multi-hlx"/>
</dbReference>
<dbReference type="PANTHER" id="PTHR10720:SF0">
    <property type="entry name" value="HEME OXYGENASE"/>
    <property type="match status" value="1"/>
</dbReference>
<dbReference type="Proteomes" id="UP000294257">
    <property type="component" value="Unassembled WGS sequence"/>
</dbReference>
<feature type="binding site" description="axial binding residue" evidence="5">
    <location>
        <position position="16"/>
    </location>
    <ligand>
        <name>heme b</name>
        <dbReference type="ChEBI" id="CHEBI:60344"/>
    </ligand>
    <ligandPart>
        <name>Fe</name>
        <dbReference type="ChEBI" id="CHEBI:18248"/>
    </ligandPart>
</feature>
<dbReference type="InterPro" id="IPR016053">
    <property type="entry name" value="Haem_Oase-like"/>
</dbReference>
<dbReference type="PIRSF" id="PIRSF000343">
    <property type="entry name" value="Haem_Oase"/>
    <property type="match status" value="1"/>
</dbReference>
<dbReference type="InterPro" id="IPR002051">
    <property type="entry name" value="Haem_Oase"/>
</dbReference>